<evidence type="ECO:0000256" key="4">
    <source>
        <dbReference type="ARBA" id="ARBA00022679"/>
    </source>
</evidence>
<feature type="active site" evidence="12">
    <location>
        <position position="415"/>
    </location>
</feature>
<dbReference type="CDD" id="cd09112">
    <property type="entry name" value="PLDc_CLS_2"/>
    <property type="match status" value="1"/>
</dbReference>
<keyword evidence="11 12" id="KW-1208">Phospholipid metabolism</keyword>
<keyword evidence="3 12" id="KW-0444">Lipid biosynthesis</keyword>
<evidence type="ECO:0000256" key="13">
    <source>
        <dbReference type="NCBIfam" id="TIGR04265"/>
    </source>
</evidence>
<evidence type="ECO:0000313" key="16">
    <source>
        <dbReference type="Proteomes" id="UP001597120"/>
    </source>
</evidence>
<dbReference type="EMBL" id="JBHTIU010000031">
    <property type="protein sequence ID" value="MFD0869566.1"/>
    <property type="molecule type" value="Genomic_DNA"/>
</dbReference>
<reference evidence="16" key="1">
    <citation type="journal article" date="2019" name="Int. J. Syst. Evol. Microbiol.">
        <title>The Global Catalogue of Microorganisms (GCM) 10K type strain sequencing project: providing services to taxonomists for standard genome sequencing and annotation.</title>
        <authorList>
            <consortium name="The Broad Institute Genomics Platform"/>
            <consortium name="The Broad Institute Genome Sequencing Center for Infectious Disease"/>
            <person name="Wu L."/>
            <person name="Ma J."/>
        </authorList>
    </citation>
    <scope>NUCLEOTIDE SEQUENCE [LARGE SCALE GENOMIC DNA]</scope>
    <source>
        <strain evidence="16">CCUG 57263</strain>
    </source>
</reference>
<protein>
    <recommendedName>
        <fullName evidence="12 13">Cardiolipin synthase</fullName>
        <shortName evidence="12">CL synthase</shortName>
        <ecNumber evidence="12 13">2.7.8.-</ecNumber>
    </recommendedName>
</protein>
<evidence type="ECO:0000259" key="14">
    <source>
        <dbReference type="PROSITE" id="PS50035"/>
    </source>
</evidence>
<dbReference type="SMART" id="SM00155">
    <property type="entry name" value="PLDc"/>
    <property type="match status" value="2"/>
</dbReference>
<dbReference type="EC" id="2.7.8.-" evidence="12 13"/>
<feature type="active site" evidence="12">
    <location>
        <position position="422"/>
    </location>
</feature>
<comment type="caution">
    <text evidence="12">Lacks conserved residue(s) required for the propagation of feature annotation.</text>
</comment>
<dbReference type="HAMAP" id="MF_01916">
    <property type="entry name" value="Cardiolipin_synth_Cls"/>
    <property type="match status" value="1"/>
</dbReference>
<sequence>MIWLGVLLLVIYLQAIVMASLEYRHPAKAVAWLLVLFIFPIVGFIMYYFISRRFSHRRHLPVRGTSHLEAAAYEGITGTEEPASGAAGNLEGNIKDKDGCYLEHGGTANRKPAAAGDQQLDRLLWSVPGPGMTCHNEVTVLTNAEEAYKAILEAIGMAEDHIHLDYYTIRNDGIGRRFKEALIAKARQGIEVRVIYDGIGSYELDEAYLGELRAAGVETKCFLPALIAFLDKRINYRNHRKIVVVDGKVGFLGGINIGDEYLGGNPKLGFWRDTHLRISGEAVLSLQGTFLKDWEYVSGIRIKDERYFPPQSSESSQRVQIVSGGPDAEEDSILAVTFAAIGGAKERIYIATPYFIPNAGIIQALKVAALSGVDVRIILPGIPDTRIVYWASLSYAKELLGAGVKFYQYQKGFMHAKVILVDDRLASVGTANMDLRSFYKNFELNAIIFDRSTVHRLERDFLQDLKDSKELRPEHYARRFGLHSFKEILARLLSPLF</sequence>
<keyword evidence="7 12" id="KW-1133">Transmembrane helix</keyword>
<evidence type="ECO:0000313" key="15">
    <source>
        <dbReference type="EMBL" id="MFD0869566.1"/>
    </source>
</evidence>
<dbReference type="InterPro" id="IPR025202">
    <property type="entry name" value="PLD-like_dom"/>
</dbReference>
<keyword evidence="8 12" id="KW-0443">Lipid metabolism</keyword>
<feature type="active site" evidence="12">
    <location>
        <position position="239"/>
    </location>
</feature>
<accession>A0ABW3D8B4</accession>
<evidence type="ECO:0000256" key="9">
    <source>
        <dbReference type="ARBA" id="ARBA00023136"/>
    </source>
</evidence>
<evidence type="ECO:0000256" key="6">
    <source>
        <dbReference type="ARBA" id="ARBA00022737"/>
    </source>
</evidence>
<keyword evidence="6" id="KW-0677">Repeat</keyword>
<evidence type="ECO:0000256" key="11">
    <source>
        <dbReference type="ARBA" id="ARBA00023264"/>
    </source>
</evidence>
<feature type="domain" description="PLD phosphodiesterase" evidence="14">
    <location>
        <begin position="234"/>
        <end position="261"/>
    </location>
</feature>
<evidence type="ECO:0000256" key="1">
    <source>
        <dbReference type="ARBA" id="ARBA00004651"/>
    </source>
</evidence>
<dbReference type="InterPro" id="IPR030874">
    <property type="entry name" value="Cardiolipin_synth_Firmi"/>
</dbReference>
<dbReference type="RefSeq" id="WP_379287992.1">
    <property type="nucleotide sequence ID" value="NZ_JBHTIU010000031.1"/>
</dbReference>
<dbReference type="InterPro" id="IPR001736">
    <property type="entry name" value="PLipase_D/transphosphatidylase"/>
</dbReference>
<dbReference type="InterPro" id="IPR022924">
    <property type="entry name" value="Cardiolipin_synthase"/>
</dbReference>
<keyword evidence="2 12" id="KW-1003">Cell membrane</keyword>
<dbReference type="CDD" id="cd09110">
    <property type="entry name" value="PLDc_CLS_1"/>
    <property type="match status" value="1"/>
</dbReference>
<proteinExistence type="inferred from homology"/>
<evidence type="ECO:0000256" key="3">
    <source>
        <dbReference type="ARBA" id="ARBA00022516"/>
    </source>
</evidence>
<feature type="active site" evidence="12">
    <location>
        <position position="241"/>
    </location>
</feature>
<evidence type="ECO:0000256" key="7">
    <source>
        <dbReference type="ARBA" id="ARBA00022989"/>
    </source>
</evidence>
<dbReference type="Pfam" id="PF13091">
    <property type="entry name" value="PLDc_2"/>
    <property type="match status" value="2"/>
</dbReference>
<dbReference type="Proteomes" id="UP001597120">
    <property type="component" value="Unassembled WGS sequence"/>
</dbReference>
<comment type="function">
    <text evidence="12">Catalyzes the reversible phosphatidyl group transfer from one phosphatidylglycerol molecule to another to form cardiolipin (CL) (diphosphatidylglycerol) and glycerol.</text>
</comment>
<feature type="transmembrane region" description="Helical" evidence="12">
    <location>
        <begin position="29"/>
        <end position="50"/>
    </location>
</feature>
<keyword evidence="10 12" id="KW-0594">Phospholipid biosynthesis</keyword>
<comment type="similarity">
    <text evidence="12">Belongs to the phospholipase D family. Cardiolipin synthase subfamily.</text>
</comment>
<dbReference type="Pfam" id="PF13396">
    <property type="entry name" value="PLDc_N"/>
    <property type="match status" value="1"/>
</dbReference>
<evidence type="ECO:0000256" key="8">
    <source>
        <dbReference type="ARBA" id="ARBA00023098"/>
    </source>
</evidence>
<evidence type="ECO:0000256" key="10">
    <source>
        <dbReference type="ARBA" id="ARBA00023209"/>
    </source>
</evidence>
<comment type="catalytic activity">
    <reaction evidence="12">
        <text>2 a 1,2-diacyl-sn-glycero-3-phospho-(1'-sn-glycerol) = a cardiolipin + glycerol</text>
        <dbReference type="Rhea" id="RHEA:31451"/>
        <dbReference type="ChEBI" id="CHEBI:17754"/>
        <dbReference type="ChEBI" id="CHEBI:62237"/>
        <dbReference type="ChEBI" id="CHEBI:64716"/>
    </reaction>
</comment>
<feature type="domain" description="PLD phosphodiesterase" evidence="14">
    <location>
        <begin position="410"/>
        <end position="437"/>
    </location>
</feature>
<feature type="active site" evidence="12">
    <location>
        <position position="417"/>
    </location>
</feature>
<keyword evidence="5 12" id="KW-0812">Transmembrane</keyword>
<keyword evidence="16" id="KW-1185">Reference proteome</keyword>
<comment type="caution">
    <text evidence="15">The sequence shown here is derived from an EMBL/GenBank/DDBJ whole genome shotgun (WGS) entry which is preliminary data.</text>
</comment>
<dbReference type="PANTHER" id="PTHR21248:SF20">
    <property type="entry name" value="CARDIOLIPIN SYNTHASE YWIE-RELATED"/>
    <property type="match status" value="1"/>
</dbReference>
<gene>
    <name evidence="15" type="primary">cls</name>
    <name evidence="15" type="ORF">ACFQ03_10425</name>
</gene>
<dbReference type="SUPFAM" id="SSF56024">
    <property type="entry name" value="Phospholipase D/nuclease"/>
    <property type="match status" value="2"/>
</dbReference>
<dbReference type="NCBIfam" id="TIGR04265">
    <property type="entry name" value="bac_cardiolipin"/>
    <property type="match status" value="1"/>
</dbReference>
<evidence type="ECO:0000256" key="12">
    <source>
        <dbReference type="HAMAP-Rule" id="MF_01916"/>
    </source>
</evidence>
<keyword evidence="4 12" id="KW-0808">Transferase</keyword>
<keyword evidence="9 12" id="KW-0472">Membrane</keyword>
<organism evidence="15 16">
    <name type="scientific">Paenibacillus residui</name>
    <dbReference type="NCBI Taxonomy" id="629724"/>
    <lineage>
        <taxon>Bacteria</taxon>
        <taxon>Bacillati</taxon>
        <taxon>Bacillota</taxon>
        <taxon>Bacilli</taxon>
        <taxon>Bacillales</taxon>
        <taxon>Paenibacillaceae</taxon>
        <taxon>Paenibacillus</taxon>
    </lineage>
</organism>
<name>A0ABW3D8B4_9BACL</name>
<feature type="active site" evidence="12">
    <location>
        <position position="246"/>
    </location>
</feature>
<dbReference type="PROSITE" id="PS50035">
    <property type="entry name" value="PLD"/>
    <property type="match status" value="2"/>
</dbReference>
<dbReference type="InterPro" id="IPR027379">
    <property type="entry name" value="CLS_N"/>
</dbReference>
<dbReference type="Gene3D" id="3.30.870.10">
    <property type="entry name" value="Endonuclease Chain A"/>
    <property type="match status" value="2"/>
</dbReference>
<evidence type="ECO:0000256" key="5">
    <source>
        <dbReference type="ARBA" id="ARBA00022692"/>
    </source>
</evidence>
<dbReference type="PANTHER" id="PTHR21248">
    <property type="entry name" value="CARDIOLIPIN SYNTHASE"/>
    <property type="match status" value="1"/>
</dbReference>
<comment type="subcellular location">
    <subcellularLocation>
        <location evidence="1 12">Cell membrane</location>
        <topology evidence="1 12">Multi-pass membrane protein</topology>
    </subcellularLocation>
</comment>
<evidence type="ECO:0000256" key="2">
    <source>
        <dbReference type="ARBA" id="ARBA00022475"/>
    </source>
</evidence>